<accession>A0ABU1M8W6</accession>
<keyword evidence="2" id="KW-1185">Reference proteome</keyword>
<comment type="caution">
    <text evidence="1">The sequence shown here is derived from an EMBL/GenBank/DDBJ whole genome shotgun (WGS) entry which is preliminary data.</text>
</comment>
<protein>
    <submittedName>
        <fullName evidence="1">Uncharacterized protein</fullName>
    </submittedName>
</protein>
<evidence type="ECO:0000313" key="1">
    <source>
        <dbReference type="EMBL" id="MDR6432491.1"/>
    </source>
</evidence>
<reference evidence="1 2" key="1">
    <citation type="submission" date="2023-07" db="EMBL/GenBank/DDBJ databases">
        <title>Sorghum-associated microbial communities from plants grown in Nebraska, USA.</title>
        <authorList>
            <person name="Schachtman D."/>
        </authorList>
    </citation>
    <scope>NUCLEOTIDE SEQUENCE [LARGE SCALE GENOMIC DNA]</scope>
    <source>
        <strain evidence="1 2">DS1730</strain>
    </source>
</reference>
<gene>
    <name evidence="1" type="ORF">J2782_002233</name>
</gene>
<evidence type="ECO:0000313" key="2">
    <source>
        <dbReference type="Proteomes" id="UP001184614"/>
    </source>
</evidence>
<organism evidence="1 2">
    <name type="scientific">Brucella pseudogrignonensis</name>
    <dbReference type="NCBI Taxonomy" id="419475"/>
    <lineage>
        <taxon>Bacteria</taxon>
        <taxon>Pseudomonadati</taxon>
        <taxon>Pseudomonadota</taxon>
        <taxon>Alphaproteobacteria</taxon>
        <taxon>Hyphomicrobiales</taxon>
        <taxon>Brucellaceae</taxon>
        <taxon>Brucella/Ochrobactrum group</taxon>
        <taxon>Brucella</taxon>
    </lineage>
</organism>
<proteinExistence type="predicted"/>
<name>A0ABU1M8W6_9HYPH</name>
<dbReference type="Proteomes" id="UP001184614">
    <property type="component" value="Unassembled WGS sequence"/>
</dbReference>
<dbReference type="EMBL" id="JAVDQT010000003">
    <property type="protein sequence ID" value="MDR6432491.1"/>
    <property type="molecule type" value="Genomic_DNA"/>
</dbReference>
<sequence>MQLIKTLFKQSEVASARKSETLFGKQDAL</sequence>